<feature type="transmembrane region" description="Helical" evidence="1">
    <location>
        <begin position="118"/>
        <end position="145"/>
    </location>
</feature>
<keyword evidence="1" id="KW-1133">Transmembrane helix</keyword>
<organism evidence="2 3">
    <name type="scientific">Lacticaseibacillus jixianensis</name>
    <dbReference type="NCBI Taxonomy" id="2486012"/>
    <lineage>
        <taxon>Bacteria</taxon>
        <taxon>Bacillati</taxon>
        <taxon>Bacillota</taxon>
        <taxon>Bacilli</taxon>
        <taxon>Lactobacillales</taxon>
        <taxon>Lactobacillaceae</taxon>
        <taxon>Lacticaseibacillus</taxon>
    </lineage>
</organism>
<keyword evidence="1" id="KW-0812">Transmembrane</keyword>
<evidence type="ECO:0000313" key="2">
    <source>
        <dbReference type="EMBL" id="MFD1393003.1"/>
    </source>
</evidence>
<dbReference type="InterPro" id="IPR012651">
    <property type="entry name" value="Thia_Transptr_ThiT"/>
</dbReference>
<gene>
    <name evidence="2" type="primary">thiT</name>
    <name evidence="2" type="ORF">ACFQ3L_05280</name>
</gene>
<dbReference type="Proteomes" id="UP001597249">
    <property type="component" value="Unassembled WGS sequence"/>
</dbReference>
<feature type="transmembrane region" description="Helical" evidence="1">
    <location>
        <begin position="86"/>
        <end position="106"/>
    </location>
</feature>
<dbReference type="Pfam" id="PF09515">
    <property type="entry name" value="Thia_YuaJ"/>
    <property type="match status" value="1"/>
</dbReference>
<comment type="caution">
    <text evidence="2">The sequence shown here is derived from an EMBL/GenBank/DDBJ whole genome shotgun (WGS) entry which is preliminary data.</text>
</comment>
<dbReference type="Gene3D" id="1.10.1760.20">
    <property type="match status" value="1"/>
</dbReference>
<reference evidence="3" key="1">
    <citation type="journal article" date="2019" name="Int. J. Syst. Evol. Microbiol.">
        <title>The Global Catalogue of Microorganisms (GCM) 10K type strain sequencing project: providing services to taxonomists for standard genome sequencing and annotation.</title>
        <authorList>
            <consortium name="The Broad Institute Genomics Platform"/>
            <consortium name="The Broad Institute Genome Sequencing Center for Infectious Disease"/>
            <person name="Wu L."/>
            <person name="Ma J."/>
        </authorList>
    </citation>
    <scope>NUCLEOTIDE SEQUENCE [LARGE SCALE GENOMIC DNA]</scope>
    <source>
        <strain evidence="3">CCM 8911</strain>
    </source>
</reference>
<proteinExistence type="predicted"/>
<feature type="transmembrane region" description="Helical" evidence="1">
    <location>
        <begin position="33"/>
        <end position="50"/>
    </location>
</feature>
<name>A0ABW4B8C6_9LACO</name>
<feature type="transmembrane region" description="Helical" evidence="1">
    <location>
        <begin position="62"/>
        <end position="80"/>
    </location>
</feature>
<evidence type="ECO:0000256" key="1">
    <source>
        <dbReference type="SAM" id="Phobius"/>
    </source>
</evidence>
<dbReference type="RefSeq" id="WP_125584872.1">
    <property type="nucleotide sequence ID" value="NZ_JBHTMO010000013.1"/>
</dbReference>
<protein>
    <submittedName>
        <fullName evidence="2">Energy-coupled thiamine transporter ThiT</fullName>
    </submittedName>
</protein>
<keyword evidence="3" id="KW-1185">Reference proteome</keyword>
<dbReference type="EMBL" id="JBHTMO010000013">
    <property type="protein sequence ID" value="MFD1393003.1"/>
    <property type="molecule type" value="Genomic_DNA"/>
</dbReference>
<feature type="transmembrane region" description="Helical" evidence="1">
    <location>
        <begin position="165"/>
        <end position="185"/>
    </location>
</feature>
<dbReference type="NCBIfam" id="TIGR02357">
    <property type="entry name" value="ECF_ThiT_YuaJ"/>
    <property type="match status" value="1"/>
</dbReference>
<evidence type="ECO:0000313" key="3">
    <source>
        <dbReference type="Proteomes" id="UP001597249"/>
    </source>
</evidence>
<keyword evidence="1" id="KW-0472">Membrane</keyword>
<sequence>MSNSNSRVLILVEIAVIGALAMALEYIPHSVGVSGINLSYGVVPITVLALRRGTGAGMAAGLVWGLLDLVLRGFATGGFLNPLQGFIEYAVAFAFAGLAGLLYASFQRAIKDGRKQKAIALGWGAGLIAAFAKFFWHFIAGWIYWGSYAPKGTPAWLYSLITNGGSAVVTGLLTVIVVSVLVATVPKQLFEPKPTTHLQSQA</sequence>
<accession>A0ABW4B8C6</accession>